<reference evidence="2" key="1">
    <citation type="submission" date="2019-11" db="EMBL/GenBank/DDBJ databases">
        <title>Isolation and characterization of two novel species in the genus Thiomicrorhabdus.</title>
        <authorList>
            <person name="Mochizuki J."/>
            <person name="Kojima H."/>
            <person name="Fukui M."/>
        </authorList>
    </citation>
    <scope>NUCLEOTIDE SEQUENCE [LARGE SCALE GENOMIC DNA]</scope>
    <source>
        <strain evidence="2">AkT22</strain>
    </source>
</reference>
<evidence type="ECO:0000313" key="1">
    <source>
        <dbReference type="EMBL" id="BBP42309.1"/>
    </source>
</evidence>
<dbReference type="RefSeq" id="WP_173289612.1">
    <property type="nucleotide sequence ID" value="NZ_AP021888.1"/>
</dbReference>
<protein>
    <recommendedName>
        <fullName evidence="3">Tryptophan synthase subunit beta like protein</fullName>
    </recommendedName>
</protein>
<evidence type="ECO:0008006" key="3">
    <source>
        <dbReference type="Google" id="ProtNLM"/>
    </source>
</evidence>
<dbReference type="AlphaFoldDB" id="A0A6F8PJN5"/>
<organism evidence="1 2">
    <name type="scientific">Thiosulfativibrio zosterae</name>
    <dbReference type="NCBI Taxonomy" id="2675053"/>
    <lineage>
        <taxon>Bacteria</taxon>
        <taxon>Pseudomonadati</taxon>
        <taxon>Pseudomonadota</taxon>
        <taxon>Gammaproteobacteria</taxon>
        <taxon>Thiotrichales</taxon>
        <taxon>Piscirickettsiaceae</taxon>
        <taxon>Thiosulfativibrio</taxon>
    </lineage>
</organism>
<keyword evidence="2" id="KW-1185">Reference proteome</keyword>
<evidence type="ECO:0000313" key="2">
    <source>
        <dbReference type="Proteomes" id="UP000501466"/>
    </source>
</evidence>
<gene>
    <name evidence="1" type="ORF">THMIRHAT_00550</name>
</gene>
<dbReference type="Proteomes" id="UP000501466">
    <property type="component" value="Chromosome"/>
</dbReference>
<dbReference type="EMBL" id="AP021888">
    <property type="protein sequence ID" value="BBP42309.1"/>
    <property type="molecule type" value="Genomic_DNA"/>
</dbReference>
<accession>A0A6F8PJN5</accession>
<dbReference type="KEGG" id="tzo:THMIRHAT_00550"/>
<proteinExistence type="predicted"/>
<name>A0A6F8PJN5_9GAMM</name>
<sequence length="112" mass="12930">MIYIKRSAEGSIANIYFSPADGLEEVNLFDPELKMFLDNAQNDALVKKILEKLDLDMVRVIEDMLDLMMAKNLIRFTDLPLPVQNKLLFKRSVRQSLGFNANFISEEETLNF</sequence>